<accession>A0A7J5DXC1</accession>
<comment type="caution">
    <text evidence="1">The sequence shown here is derived from an EMBL/GenBank/DDBJ whole genome shotgun (WGS) entry which is preliminary data.</text>
</comment>
<organism evidence="1 2">
    <name type="scientific">Nocardioides simplex</name>
    <name type="common">Arthrobacter simplex</name>
    <dbReference type="NCBI Taxonomy" id="2045"/>
    <lineage>
        <taxon>Bacteria</taxon>
        <taxon>Bacillati</taxon>
        <taxon>Actinomycetota</taxon>
        <taxon>Actinomycetes</taxon>
        <taxon>Propionibacteriales</taxon>
        <taxon>Nocardioidaceae</taxon>
        <taxon>Pimelobacter</taxon>
    </lineage>
</organism>
<evidence type="ECO:0000313" key="1">
    <source>
        <dbReference type="EMBL" id="KAB2810567.1"/>
    </source>
</evidence>
<reference evidence="1 2" key="1">
    <citation type="submission" date="2019-09" db="EMBL/GenBank/DDBJ databases">
        <title>Pimelobacter sp. isolated from Paulinella.</title>
        <authorList>
            <person name="Jeong S.E."/>
        </authorList>
    </citation>
    <scope>NUCLEOTIDE SEQUENCE [LARGE SCALE GENOMIC DNA]</scope>
    <source>
        <strain evidence="1 2">Pch-N</strain>
    </source>
</reference>
<sequence length="119" mass="12480">MGLRALFRRTKPGRAAVAGTAQVVSVAGFVPESVYQRCELQLVVSAPGLAPTAVEHRSTVHRSKWPAPGTTLPVSVDPADPAGRGGLAVRWDEVPAARDLRRAEAEAAAEAMRRAEGGS</sequence>
<dbReference type="Proteomes" id="UP000449906">
    <property type="component" value="Unassembled WGS sequence"/>
</dbReference>
<dbReference type="EMBL" id="WBVM01000001">
    <property type="protein sequence ID" value="KAB2810567.1"/>
    <property type="molecule type" value="Genomic_DNA"/>
</dbReference>
<name>A0A7J5DXC1_NOCSI</name>
<proteinExistence type="predicted"/>
<dbReference type="RefSeq" id="WP_151577856.1">
    <property type="nucleotide sequence ID" value="NZ_WBVM01000001.1"/>
</dbReference>
<protein>
    <submittedName>
        <fullName evidence="1">Uncharacterized protein</fullName>
    </submittedName>
</protein>
<dbReference type="AlphaFoldDB" id="A0A7J5DXC1"/>
<evidence type="ECO:0000313" key="2">
    <source>
        <dbReference type="Proteomes" id="UP000449906"/>
    </source>
</evidence>
<gene>
    <name evidence="1" type="ORF">F9L07_00935</name>
</gene>